<dbReference type="KEGG" id="tpz:Tph_c14040"/>
<dbReference type="Gene3D" id="2.40.30.20">
    <property type="match status" value="2"/>
</dbReference>
<dbReference type="FunFam" id="2.40.30.20:FF:000003">
    <property type="entry name" value="Riboflavin synthase, alpha subunit"/>
    <property type="match status" value="1"/>
</dbReference>
<evidence type="ECO:0000256" key="10">
    <source>
        <dbReference type="NCBIfam" id="TIGR00187"/>
    </source>
</evidence>
<dbReference type="InterPro" id="IPR026017">
    <property type="entry name" value="Lumazine-bd_dom"/>
</dbReference>
<feature type="domain" description="Lumazine-binding" evidence="12">
    <location>
        <begin position="97"/>
        <end position="193"/>
    </location>
</feature>
<comment type="catalytic activity">
    <reaction evidence="1">
        <text>2 6,7-dimethyl-8-(1-D-ribityl)lumazine + H(+) = 5-amino-6-(D-ribitylamino)uracil + riboflavin</text>
        <dbReference type="Rhea" id="RHEA:20772"/>
        <dbReference type="ChEBI" id="CHEBI:15378"/>
        <dbReference type="ChEBI" id="CHEBI:15934"/>
        <dbReference type="ChEBI" id="CHEBI:57986"/>
        <dbReference type="ChEBI" id="CHEBI:58201"/>
        <dbReference type="EC" id="2.5.1.9"/>
    </reaction>
</comment>
<dbReference type="Pfam" id="PF00677">
    <property type="entry name" value="Lum_binding"/>
    <property type="match status" value="2"/>
</dbReference>
<dbReference type="STRING" id="1089553.Tph_c14040"/>
<evidence type="ECO:0000256" key="5">
    <source>
        <dbReference type="ARBA" id="ARBA00012827"/>
    </source>
</evidence>
<organism evidence="13 14">
    <name type="scientific">Thermacetogenium phaeum (strain ATCC BAA-254 / DSM 26808 / PB)</name>
    <dbReference type="NCBI Taxonomy" id="1089553"/>
    <lineage>
        <taxon>Bacteria</taxon>
        <taxon>Bacillati</taxon>
        <taxon>Bacillota</taxon>
        <taxon>Clostridia</taxon>
        <taxon>Thermoanaerobacterales</taxon>
        <taxon>Thermoanaerobacteraceae</taxon>
        <taxon>Thermacetogenium</taxon>
    </lineage>
</organism>
<feature type="repeat" description="Lumazine-binding" evidence="11">
    <location>
        <begin position="97"/>
        <end position="193"/>
    </location>
</feature>
<gene>
    <name evidence="13" type="primary">ribE</name>
    <name evidence="13" type="ordered locus">Tph_c14040</name>
</gene>
<dbReference type="SUPFAM" id="SSF63380">
    <property type="entry name" value="Riboflavin synthase domain-like"/>
    <property type="match status" value="2"/>
</dbReference>
<accession>K4LUB7</accession>
<feature type="domain" description="Lumazine-binding" evidence="12">
    <location>
        <begin position="1"/>
        <end position="96"/>
    </location>
</feature>
<dbReference type="InterPro" id="IPR001783">
    <property type="entry name" value="Lumazine-bd"/>
</dbReference>
<dbReference type="PANTHER" id="PTHR21098">
    <property type="entry name" value="RIBOFLAVIN SYNTHASE ALPHA CHAIN"/>
    <property type="match status" value="1"/>
</dbReference>
<dbReference type="HOGENOM" id="CLU_034388_2_0_9"/>
<dbReference type="NCBIfam" id="TIGR00187">
    <property type="entry name" value="ribE"/>
    <property type="match status" value="1"/>
</dbReference>
<dbReference type="NCBIfam" id="NF009566">
    <property type="entry name" value="PRK13020.1"/>
    <property type="match status" value="1"/>
</dbReference>
<dbReference type="RefSeq" id="WP_015050494.1">
    <property type="nucleotide sequence ID" value="NC_018870.1"/>
</dbReference>
<evidence type="ECO:0000256" key="7">
    <source>
        <dbReference type="ARBA" id="ARBA00022619"/>
    </source>
</evidence>
<evidence type="ECO:0000256" key="1">
    <source>
        <dbReference type="ARBA" id="ARBA00000968"/>
    </source>
</evidence>
<dbReference type="EMBL" id="CP003732">
    <property type="protein sequence ID" value="AFV11614.1"/>
    <property type="molecule type" value="Genomic_DNA"/>
</dbReference>
<feature type="repeat" description="Lumazine-binding" evidence="11">
    <location>
        <begin position="1"/>
        <end position="96"/>
    </location>
</feature>
<keyword evidence="8 13" id="KW-0808">Transferase</keyword>
<evidence type="ECO:0000313" key="14">
    <source>
        <dbReference type="Proteomes" id="UP000000467"/>
    </source>
</evidence>
<evidence type="ECO:0000256" key="2">
    <source>
        <dbReference type="ARBA" id="ARBA00002803"/>
    </source>
</evidence>
<dbReference type="GO" id="GO:0009231">
    <property type="term" value="P:riboflavin biosynthetic process"/>
    <property type="evidence" value="ECO:0007669"/>
    <property type="project" value="UniProtKB-KW"/>
</dbReference>
<keyword evidence="14" id="KW-1185">Reference proteome</keyword>
<comment type="subunit">
    <text evidence="4">Homotrimer.</text>
</comment>
<dbReference type="eggNOG" id="COG0307">
    <property type="taxonomic scope" value="Bacteria"/>
</dbReference>
<dbReference type="InterPro" id="IPR017938">
    <property type="entry name" value="Riboflavin_synthase-like_b-brl"/>
</dbReference>
<evidence type="ECO:0000256" key="9">
    <source>
        <dbReference type="ARBA" id="ARBA00022737"/>
    </source>
</evidence>
<dbReference type="FunFam" id="2.40.30.20:FF:000004">
    <property type="entry name" value="Riboflavin synthase, alpha subunit"/>
    <property type="match status" value="1"/>
</dbReference>
<dbReference type="OrthoDB" id="9788537at2"/>
<dbReference type="PIRSF" id="PIRSF000498">
    <property type="entry name" value="Riboflavin_syn_A"/>
    <property type="match status" value="1"/>
</dbReference>
<comment type="pathway">
    <text evidence="3">Cofactor biosynthesis; riboflavin biosynthesis; riboflavin from 2-hydroxy-3-oxobutyl phosphate and 5-amino-6-(D-ribitylamino)uracil: step 2/2.</text>
</comment>
<dbReference type="CDD" id="cd00402">
    <property type="entry name" value="Riboflavin_synthase_like"/>
    <property type="match status" value="1"/>
</dbReference>
<evidence type="ECO:0000313" key="13">
    <source>
        <dbReference type="EMBL" id="AFV11614.1"/>
    </source>
</evidence>
<keyword evidence="9" id="KW-0677">Repeat</keyword>
<reference evidence="13 14" key="1">
    <citation type="journal article" date="2012" name="BMC Genomics">
        <title>Genome-guided analysis of physiological and morphological traits of the fermentative acetate oxidizer Thermacetogenium phaeum.</title>
        <authorList>
            <person name="Oehler D."/>
            <person name="Poehlein A."/>
            <person name="Leimbach A."/>
            <person name="Muller N."/>
            <person name="Daniel R."/>
            <person name="Gottschalk G."/>
            <person name="Schink B."/>
        </authorList>
    </citation>
    <scope>NUCLEOTIDE SEQUENCE [LARGE SCALE GENOMIC DNA]</scope>
    <source>
        <strain evidence="14">ATCC BAA-254 / DSM 26808 / PB</strain>
    </source>
</reference>
<dbReference type="NCBIfam" id="NF006767">
    <property type="entry name" value="PRK09289.1"/>
    <property type="match status" value="1"/>
</dbReference>
<dbReference type="Proteomes" id="UP000000467">
    <property type="component" value="Chromosome"/>
</dbReference>
<name>K4LUB7_THEPS</name>
<dbReference type="AlphaFoldDB" id="K4LUB7"/>
<proteinExistence type="predicted"/>
<dbReference type="PANTHER" id="PTHR21098:SF12">
    <property type="entry name" value="RIBOFLAVIN SYNTHASE"/>
    <property type="match status" value="1"/>
</dbReference>
<dbReference type="EC" id="2.5.1.9" evidence="5 10"/>
<comment type="function">
    <text evidence="2">Catalyzes the dismutation of two molecules of 6,7-dimethyl-8-ribityllumazine, resulting in the formation of riboflavin and 5-amino-6-(D-ribitylamino)uracil.</text>
</comment>
<evidence type="ECO:0000256" key="11">
    <source>
        <dbReference type="PROSITE-ProRule" id="PRU00524"/>
    </source>
</evidence>
<sequence length="216" mass="23396">MFTGLIEERGTVRKITREHSSILLTIEAQKVLAGINLGESIAVNGACLTVTSSTADTFTVDVMPETLDKTNLGLLAPGSQVNLERSLQVGGRLGGHLVTGHVDATGEILRLNRRGIAVEMWIRLPSHLDRFLVPQGSVAIDGVSLTVAELQPDAFMVSLIPHTRRETTLGSKKIGDVVNIEADLLGKYVFYLVGRIMTPDNQKSITPQFLAEHGFI</sequence>
<dbReference type="GO" id="GO:0004746">
    <property type="term" value="F:riboflavin synthase activity"/>
    <property type="evidence" value="ECO:0007669"/>
    <property type="project" value="UniProtKB-UniRule"/>
</dbReference>
<evidence type="ECO:0000256" key="6">
    <source>
        <dbReference type="ARBA" id="ARBA00013950"/>
    </source>
</evidence>
<dbReference type="InterPro" id="IPR023366">
    <property type="entry name" value="ATP_synth_asu-like_sf"/>
</dbReference>
<dbReference type="PROSITE" id="PS51177">
    <property type="entry name" value="LUMAZINE_BIND"/>
    <property type="match status" value="2"/>
</dbReference>
<evidence type="ECO:0000259" key="12">
    <source>
        <dbReference type="PROSITE" id="PS51177"/>
    </source>
</evidence>
<protein>
    <recommendedName>
        <fullName evidence="6 10">Riboflavin synthase</fullName>
        <ecNumber evidence="5 10">2.5.1.9</ecNumber>
    </recommendedName>
</protein>
<evidence type="ECO:0000256" key="4">
    <source>
        <dbReference type="ARBA" id="ARBA00011233"/>
    </source>
</evidence>
<keyword evidence="7" id="KW-0686">Riboflavin biosynthesis</keyword>
<evidence type="ECO:0000256" key="3">
    <source>
        <dbReference type="ARBA" id="ARBA00004887"/>
    </source>
</evidence>
<evidence type="ECO:0000256" key="8">
    <source>
        <dbReference type="ARBA" id="ARBA00022679"/>
    </source>
</evidence>